<reference evidence="2 3" key="1">
    <citation type="submission" date="2024-02" db="EMBL/GenBank/DDBJ databases">
        <authorList>
            <person name="Chen Y."/>
            <person name="Shah S."/>
            <person name="Dougan E. K."/>
            <person name="Thang M."/>
            <person name="Chan C."/>
        </authorList>
    </citation>
    <scope>NUCLEOTIDE SEQUENCE [LARGE SCALE GENOMIC DNA]</scope>
</reference>
<name>A0ABP0P5U1_9DINO</name>
<gene>
    <name evidence="2" type="ORF">SCF082_LOCUS35256</name>
</gene>
<dbReference type="InterPro" id="IPR036188">
    <property type="entry name" value="FAD/NAD-bd_sf"/>
</dbReference>
<proteinExistence type="predicted"/>
<keyword evidence="2" id="KW-0503">Monooxygenase</keyword>
<evidence type="ECO:0000256" key="1">
    <source>
        <dbReference type="ARBA" id="ARBA00023002"/>
    </source>
</evidence>
<comment type="caution">
    <text evidence="2">The sequence shown here is derived from an EMBL/GenBank/DDBJ whole genome shotgun (WGS) entry which is preliminary data.</text>
</comment>
<sequence>MSLCADFQDTHGNGDQLKSIERLLTVNDAADSQIRITSEGSTYLDDLDNTHEDQVENHLEVEKEFDIVFIGYGFTSLRIAWALKRKDESLKMAFVSKEEHAGGVWWDAADNVKLHIPTYRYALPGLPYDEPEAHTDSRHQASSEQVRQYAGKIAGRVVSAHFVGEVTSVALEEKLKLKKVTYIPRDAGLHGHRGHIFGWHVVQATGFDGYGGNPQVLGIPVEVHSSQLRQHAESLHGKRVLLVGSGKSSIDACRLLTHQRNSVRCLYRSPTAYTRRSFNSPFSSLVMFFHPHRHFTMLSAEVTAEDWKKECELEDLDSWDWYIVGNPNCKKVREKTRGGIITLSDAVFMNLMLHAYGVQGDANSFKYSRNSDGTVSCDAFPGEHFDCVVSCTGYKGTPQLLPHCINATTPISDTHMHQAHMTGCLLHSFMDDEEKVASWNALASHRFEYQWHQRYAHVRQWCSKHAHDVIIESRMELNQSMRSECRVLNKQGRVDVPPWYSLMMVAALEKVEQVIISSCKAGIRLMWLAAPPSFTRTLLRLAGIHSSPETRCLR</sequence>
<dbReference type="Proteomes" id="UP001642464">
    <property type="component" value="Unassembled WGS sequence"/>
</dbReference>
<dbReference type="EMBL" id="CAXAMM010033334">
    <property type="protein sequence ID" value="CAK9071146.1"/>
    <property type="molecule type" value="Genomic_DNA"/>
</dbReference>
<dbReference type="PANTHER" id="PTHR43539:SF78">
    <property type="entry name" value="FLAVIN-CONTAINING MONOOXYGENASE"/>
    <property type="match status" value="1"/>
</dbReference>
<evidence type="ECO:0000313" key="2">
    <source>
        <dbReference type="EMBL" id="CAK9071146.1"/>
    </source>
</evidence>
<evidence type="ECO:0000313" key="3">
    <source>
        <dbReference type="Proteomes" id="UP001642464"/>
    </source>
</evidence>
<dbReference type="PANTHER" id="PTHR43539">
    <property type="entry name" value="FLAVIN-BINDING MONOOXYGENASE-LIKE PROTEIN (AFU_ORTHOLOGUE AFUA_4G09220)"/>
    <property type="match status" value="1"/>
</dbReference>
<dbReference type="InterPro" id="IPR050982">
    <property type="entry name" value="Auxin_biosynth/cation_transpt"/>
</dbReference>
<keyword evidence="3" id="KW-1185">Reference proteome</keyword>
<keyword evidence="1" id="KW-0560">Oxidoreductase</keyword>
<organism evidence="2 3">
    <name type="scientific">Durusdinium trenchii</name>
    <dbReference type="NCBI Taxonomy" id="1381693"/>
    <lineage>
        <taxon>Eukaryota</taxon>
        <taxon>Sar</taxon>
        <taxon>Alveolata</taxon>
        <taxon>Dinophyceae</taxon>
        <taxon>Suessiales</taxon>
        <taxon>Symbiodiniaceae</taxon>
        <taxon>Durusdinium</taxon>
    </lineage>
</organism>
<accession>A0ABP0P5U1</accession>
<protein>
    <submittedName>
        <fullName evidence="2">Indole-3-pyruvate monooxygenase YUCCA9</fullName>
    </submittedName>
</protein>
<dbReference type="GO" id="GO:0004497">
    <property type="term" value="F:monooxygenase activity"/>
    <property type="evidence" value="ECO:0007669"/>
    <property type="project" value="UniProtKB-KW"/>
</dbReference>
<dbReference type="SUPFAM" id="SSF51905">
    <property type="entry name" value="FAD/NAD(P)-binding domain"/>
    <property type="match status" value="1"/>
</dbReference>
<dbReference type="Gene3D" id="3.50.50.60">
    <property type="entry name" value="FAD/NAD(P)-binding domain"/>
    <property type="match status" value="1"/>
</dbReference>